<dbReference type="EMBL" id="AONQ01000047">
    <property type="protein sequence ID" value="EME68924.1"/>
    <property type="molecule type" value="Genomic_DNA"/>
</dbReference>
<dbReference type="Gene3D" id="3.40.50.720">
    <property type="entry name" value="NAD(P)-binding Rossmann-like Domain"/>
    <property type="match status" value="1"/>
</dbReference>
<feature type="domain" description="NAD(P)-binding" evidence="1">
    <location>
        <begin position="9"/>
        <end position="68"/>
    </location>
</feature>
<evidence type="ECO:0000313" key="3">
    <source>
        <dbReference type="Proteomes" id="UP000011744"/>
    </source>
</evidence>
<proteinExistence type="predicted"/>
<dbReference type="STRING" id="1244869.H261_15812"/>
<dbReference type="Proteomes" id="UP000011744">
    <property type="component" value="Unassembled WGS sequence"/>
</dbReference>
<dbReference type="Pfam" id="PF13460">
    <property type="entry name" value="NAD_binding_10"/>
    <property type="match status" value="1"/>
</dbReference>
<reference evidence="2 3" key="1">
    <citation type="journal article" date="2014" name="Genome Announc.">
        <title>Draft Genome Sequence of Magnetospirillum sp. Strain SO-1, a Freshwater Magnetotactic Bacterium Isolated from the Ol'khovka River, Russia.</title>
        <authorList>
            <person name="Grouzdev D.S."/>
            <person name="Dziuba M.V."/>
            <person name="Sukhacheva M.S."/>
            <person name="Mardanov A.V."/>
            <person name="Beletskiy A.V."/>
            <person name="Kuznetsov B.B."/>
            <person name="Skryabin K.G."/>
        </authorList>
    </citation>
    <scope>NUCLEOTIDE SEQUENCE [LARGE SCALE GENOMIC DNA]</scope>
    <source>
        <strain evidence="2 3">SO-1</strain>
    </source>
</reference>
<sequence length="74" mass="7651">MSRDLLLFGARTGTGLELARLARAAGWRVTAMVRPGSSAAELALLGCALVEGDALDRPQVSRAFAACSLPPVVV</sequence>
<gene>
    <name evidence="2" type="ORF">H261_15812</name>
</gene>
<organism evidence="2 3">
    <name type="scientific">Paramagnetospirillum caucaseum</name>
    <dbReference type="NCBI Taxonomy" id="1244869"/>
    <lineage>
        <taxon>Bacteria</taxon>
        <taxon>Pseudomonadati</taxon>
        <taxon>Pseudomonadota</taxon>
        <taxon>Alphaproteobacteria</taxon>
        <taxon>Rhodospirillales</taxon>
        <taxon>Magnetospirillaceae</taxon>
        <taxon>Paramagnetospirillum</taxon>
    </lineage>
</organism>
<dbReference type="SUPFAM" id="SSF51735">
    <property type="entry name" value="NAD(P)-binding Rossmann-fold domains"/>
    <property type="match status" value="1"/>
</dbReference>
<comment type="caution">
    <text evidence="2">The sequence shown here is derived from an EMBL/GenBank/DDBJ whole genome shotgun (WGS) entry which is preliminary data.</text>
</comment>
<dbReference type="InterPro" id="IPR036291">
    <property type="entry name" value="NAD(P)-bd_dom_sf"/>
</dbReference>
<evidence type="ECO:0000313" key="2">
    <source>
        <dbReference type="EMBL" id="EME68924.1"/>
    </source>
</evidence>
<keyword evidence="3" id="KW-1185">Reference proteome</keyword>
<dbReference type="AlphaFoldDB" id="M3A8T8"/>
<protein>
    <submittedName>
        <fullName evidence="2">NAD-dependent epimerase/dehydratase</fullName>
    </submittedName>
</protein>
<evidence type="ECO:0000259" key="1">
    <source>
        <dbReference type="Pfam" id="PF13460"/>
    </source>
</evidence>
<dbReference type="RefSeq" id="WP_008619337.1">
    <property type="nucleotide sequence ID" value="NZ_AONQ01000047.1"/>
</dbReference>
<dbReference type="InterPro" id="IPR016040">
    <property type="entry name" value="NAD(P)-bd_dom"/>
</dbReference>
<accession>M3A8T8</accession>
<name>M3A8T8_9PROT</name>
<feature type="non-terminal residue" evidence="2">
    <location>
        <position position="74"/>
    </location>
</feature>